<dbReference type="RefSeq" id="WP_158263961.1">
    <property type="nucleotide sequence ID" value="NZ_PZIG01000075.1"/>
</dbReference>
<keyword evidence="2" id="KW-0547">Nucleotide-binding</keyword>
<dbReference type="GO" id="GO:0016881">
    <property type="term" value="F:acid-amino acid ligase activity"/>
    <property type="evidence" value="ECO:0007669"/>
    <property type="project" value="InterPro"/>
</dbReference>
<dbReference type="InterPro" id="IPR013221">
    <property type="entry name" value="Mur_ligase_cen"/>
</dbReference>
<dbReference type="AlphaFoldDB" id="A0A1B1UYA5"/>
<evidence type="ECO:0000259" key="5">
    <source>
        <dbReference type="Pfam" id="PF08245"/>
    </source>
</evidence>
<organism evidence="6">
    <name type="scientific">Staphylococcus haemolyticus</name>
    <dbReference type="NCBI Taxonomy" id="1283"/>
    <lineage>
        <taxon>Bacteria</taxon>
        <taxon>Bacillati</taxon>
        <taxon>Bacillota</taxon>
        <taxon>Bacilli</taxon>
        <taxon>Bacillales</taxon>
        <taxon>Staphylococcaceae</taxon>
        <taxon>Staphylococcus</taxon>
    </lineage>
</organism>
<dbReference type="InterPro" id="IPR036615">
    <property type="entry name" value="Mur_ligase_C_dom_sf"/>
</dbReference>
<keyword evidence="3" id="KW-0067">ATP-binding</keyword>
<reference evidence="6" key="1">
    <citation type="submission" date="2016-05" db="EMBL/GenBank/DDBJ databases">
        <title>Clue for the horizontal gene transfer of serine-aspartate repeat gene from a novel composite staphylococcal cassette chromosome of Staphylococcus haemolyticus.</title>
        <authorList>
            <person name="Wu Z."/>
            <person name="Xue H."/>
            <person name="Zhao X."/>
        </authorList>
    </citation>
    <scope>NUCLEOTIDE SEQUENCE</scope>
    <source>
        <strain evidence="6">BC05211</strain>
    </source>
</reference>
<evidence type="ECO:0000259" key="4">
    <source>
        <dbReference type="Pfam" id="PF02875"/>
    </source>
</evidence>
<dbReference type="PANTHER" id="PTHR43024:SF1">
    <property type="entry name" value="UDP-N-ACETYLMURAMOYL-TRIPEPTIDE--D-ALANYL-D-ALANINE LIGASE"/>
    <property type="match status" value="1"/>
</dbReference>
<evidence type="ECO:0000256" key="1">
    <source>
        <dbReference type="ARBA" id="ARBA00022598"/>
    </source>
</evidence>
<dbReference type="GO" id="GO:0005524">
    <property type="term" value="F:ATP binding"/>
    <property type="evidence" value="ECO:0007669"/>
    <property type="project" value="UniProtKB-KW"/>
</dbReference>
<feature type="domain" description="Mur ligase C-terminal" evidence="4">
    <location>
        <begin position="369"/>
        <end position="482"/>
    </location>
</feature>
<dbReference type="SUPFAM" id="SSF53244">
    <property type="entry name" value="MurD-like peptide ligases, peptide-binding domain"/>
    <property type="match status" value="1"/>
</dbReference>
<dbReference type="Pfam" id="PF08245">
    <property type="entry name" value="Mur_ligase_M"/>
    <property type="match status" value="1"/>
</dbReference>
<protein>
    <submittedName>
        <fullName evidence="6">Uncharacterized protein</fullName>
    </submittedName>
</protein>
<evidence type="ECO:0000256" key="2">
    <source>
        <dbReference type="ARBA" id="ARBA00022741"/>
    </source>
</evidence>
<evidence type="ECO:0000256" key="3">
    <source>
        <dbReference type="ARBA" id="ARBA00022840"/>
    </source>
</evidence>
<dbReference type="PANTHER" id="PTHR43024">
    <property type="entry name" value="UDP-N-ACETYLMURAMOYL-TRIPEPTIDE--D-ALANYL-D-ALANINE LIGASE"/>
    <property type="match status" value="1"/>
</dbReference>
<dbReference type="EMBL" id="KX181861">
    <property type="protein sequence ID" value="ANW08037.1"/>
    <property type="molecule type" value="Genomic_DNA"/>
</dbReference>
<sequence length="705" mass="80608">MGHIEHAPYSINYKIINSVIQILYKEVIELYTVKDIADILNQSIINIDNIENRVINDFEYIGRYVTESNVAFVSISKSTWKKWLGKEPKIAAGNQQIKNITKLPALVITDEFISDLDQSIPQIVVEDAIEAMQTIGKYFRKKFNNPIIGITGSMGKSSTRMMIGEALRDYKILQNRGNANTRVPLLLNLCKLIKNPDFAIFEISINALNNRGNLSSIIKPNITVVTGIGEAHLSTIEGTEEIAEFKSRIFVGQSKNDIAIINEDTKHSDILKDRASQYVNGILTYSKHHQTINIKENKGFTTININNNGRQIQCTINTISDGMISNALATIQVLSKLNVSIEECVINLSQFKPFKKVLEIKRINTPHLNTTLIDDTHNASLPAMINAIEAFNKQSKFYKGNKIIVLGKISDLGEASEKIHLELVNKLEQSDADYILCTDEEMRKVVNRVKNKKITWYKDTEQLLLDLQLLINEDGLTLLKSSVTGTELPKVATRLFNNLSSSLYPISGYQYYRQFPFAQSDKYINKNNQTEYSMNLNISSSIEGFSPLIYYIYGKQKINSVNNITLKKWPTNDGVYFEGRKFKYNELVDSMLKRPHPSLIYQLADELFVNERERRNHVETFIRQHDLTPSSAVNVTGRFRGKERQTFTIEDLEKLYKTYHNELFKHTKYIVFGDKYVHGMIEDDREGVLIFSMYDSLEALISRLQ</sequence>
<dbReference type="InterPro" id="IPR004101">
    <property type="entry name" value="Mur_ligase_C"/>
</dbReference>
<dbReference type="Gene3D" id="3.40.1190.10">
    <property type="entry name" value="Mur-like, catalytic domain"/>
    <property type="match status" value="1"/>
</dbReference>
<keyword evidence="1" id="KW-0436">Ligase</keyword>
<proteinExistence type="predicted"/>
<dbReference type="InterPro" id="IPR036565">
    <property type="entry name" value="Mur-like_cat_sf"/>
</dbReference>
<dbReference type="SUPFAM" id="SSF53623">
    <property type="entry name" value="MurD-like peptide ligases, catalytic domain"/>
    <property type="match status" value="1"/>
</dbReference>
<accession>A0A1B1UYA5</accession>
<evidence type="ECO:0000313" key="6">
    <source>
        <dbReference type="EMBL" id="ANW08037.1"/>
    </source>
</evidence>
<dbReference type="InterPro" id="IPR051046">
    <property type="entry name" value="MurCDEF_CellWall_CoF430Synth"/>
</dbReference>
<feature type="domain" description="Mur ligase central" evidence="5">
    <location>
        <begin position="150"/>
        <end position="333"/>
    </location>
</feature>
<dbReference type="Gene3D" id="3.90.190.20">
    <property type="entry name" value="Mur ligase, C-terminal domain"/>
    <property type="match status" value="1"/>
</dbReference>
<name>A0A1B1UYA5_STAHA</name>
<dbReference type="Pfam" id="PF02875">
    <property type="entry name" value="Mur_ligase_C"/>
    <property type="match status" value="1"/>
</dbReference>